<dbReference type="InterPro" id="IPR036249">
    <property type="entry name" value="Thioredoxin-like_sf"/>
</dbReference>
<keyword evidence="4" id="KW-1185">Reference proteome</keyword>
<sequence>MSDNIPKIVSLERAYKVDEAINTRKDHIVIIRFGQETEDKELPQPEKVDQWLKAEASHHSRDDVRIFKVEMKDVPELKARYRLSEPCTLLFFRNNVQVDRRHGKSLTPEEIKKIIDRLLVEKKNAPKPPARPAPPARTNDKNTHKPNKSIPQRGVAPVSSDTLRARLNKLWKRS</sequence>
<comment type="similarity">
    <text evidence="1">Belongs to the DIM1 family.</text>
</comment>
<feature type="region of interest" description="Disordered" evidence="2">
    <location>
        <begin position="121"/>
        <end position="162"/>
    </location>
</feature>
<name>A0AAV1EBN0_OLDCO</name>
<proteinExistence type="inferred from homology"/>
<feature type="compositionally biased region" description="Pro residues" evidence="2">
    <location>
        <begin position="126"/>
        <end position="135"/>
    </location>
</feature>
<evidence type="ECO:0000256" key="2">
    <source>
        <dbReference type="SAM" id="MobiDB-lite"/>
    </source>
</evidence>
<dbReference type="Gene3D" id="3.40.30.10">
    <property type="entry name" value="Glutaredoxin"/>
    <property type="match status" value="1"/>
</dbReference>
<dbReference type="AlphaFoldDB" id="A0AAV1EBN0"/>
<reference evidence="3" key="1">
    <citation type="submission" date="2023-03" db="EMBL/GenBank/DDBJ databases">
        <authorList>
            <person name="Julca I."/>
        </authorList>
    </citation>
    <scope>NUCLEOTIDE SEQUENCE</scope>
</reference>
<dbReference type="SMART" id="SM01410">
    <property type="entry name" value="DIM1"/>
    <property type="match status" value="1"/>
</dbReference>
<gene>
    <name evidence="3" type="ORF">OLC1_LOCUS23234</name>
</gene>
<organism evidence="3 4">
    <name type="scientific">Oldenlandia corymbosa var. corymbosa</name>
    <dbReference type="NCBI Taxonomy" id="529605"/>
    <lineage>
        <taxon>Eukaryota</taxon>
        <taxon>Viridiplantae</taxon>
        <taxon>Streptophyta</taxon>
        <taxon>Embryophyta</taxon>
        <taxon>Tracheophyta</taxon>
        <taxon>Spermatophyta</taxon>
        <taxon>Magnoliopsida</taxon>
        <taxon>eudicotyledons</taxon>
        <taxon>Gunneridae</taxon>
        <taxon>Pentapetalae</taxon>
        <taxon>asterids</taxon>
        <taxon>lamiids</taxon>
        <taxon>Gentianales</taxon>
        <taxon>Rubiaceae</taxon>
        <taxon>Rubioideae</taxon>
        <taxon>Spermacoceae</taxon>
        <taxon>Hedyotis-Oldenlandia complex</taxon>
        <taxon>Oldenlandia</taxon>
    </lineage>
</organism>
<evidence type="ECO:0000256" key="1">
    <source>
        <dbReference type="ARBA" id="ARBA00008241"/>
    </source>
</evidence>
<dbReference type="Pfam" id="PF02966">
    <property type="entry name" value="DIM1"/>
    <property type="match status" value="1"/>
</dbReference>
<dbReference type="Proteomes" id="UP001161247">
    <property type="component" value="Chromosome 8"/>
</dbReference>
<evidence type="ECO:0000313" key="3">
    <source>
        <dbReference type="EMBL" id="CAI9117126.1"/>
    </source>
</evidence>
<protein>
    <submittedName>
        <fullName evidence="3">OLC1v1018467C1</fullName>
    </submittedName>
</protein>
<accession>A0AAV1EBN0</accession>
<evidence type="ECO:0000313" key="4">
    <source>
        <dbReference type="Proteomes" id="UP001161247"/>
    </source>
</evidence>
<dbReference type="SUPFAM" id="SSF52833">
    <property type="entry name" value="Thioredoxin-like"/>
    <property type="match status" value="1"/>
</dbReference>
<dbReference type="GO" id="GO:0000398">
    <property type="term" value="P:mRNA splicing, via spliceosome"/>
    <property type="evidence" value="ECO:0007669"/>
    <property type="project" value="InterPro"/>
</dbReference>
<dbReference type="GO" id="GO:0046540">
    <property type="term" value="C:U4/U6 x U5 tri-snRNP complex"/>
    <property type="evidence" value="ECO:0007669"/>
    <property type="project" value="InterPro"/>
</dbReference>
<dbReference type="InterPro" id="IPR004123">
    <property type="entry name" value="Dim1"/>
</dbReference>
<dbReference type="EMBL" id="OX459125">
    <property type="protein sequence ID" value="CAI9117126.1"/>
    <property type="molecule type" value="Genomic_DNA"/>
</dbReference>